<reference evidence="3 4" key="1">
    <citation type="submission" date="2017-12" db="EMBL/GenBank/DDBJ databases">
        <title>High-resolution comparative analysis of great ape genomes.</title>
        <authorList>
            <person name="Pollen A."/>
            <person name="Hastie A."/>
            <person name="Hormozdiari F."/>
            <person name="Dougherty M."/>
            <person name="Liu R."/>
            <person name="Chaisson M."/>
            <person name="Hoppe E."/>
            <person name="Hill C."/>
            <person name="Pang A."/>
            <person name="Hillier L."/>
            <person name="Baker C."/>
            <person name="Armstrong J."/>
            <person name="Shendure J."/>
            <person name="Paten B."/>
            <person name="Wilson R."/>
            <person name="Chao H."/>
            <person name="Schneider V."/>
            <person name="Ventura M."/>
            <person name="Kronenberg Z."/>
            <person name="Murali S."/>
            <person name="Gordon D."/>
            <person name="Cantsilieris S."/>
            <person name="Munson K."/>
            <person name="Nelson B."/>
            <person name="Raja A."/>
            <person name="Underwood J."/>
            <person name="Diekhans M."/>
            <person name="Fiddes I."/>
            <person name="Haussler D."/>
            <person name="Eichler E."/>
        </authorList>
    </citation>
    <scope>NUCLEOTIDE SEQUENCE [LARGE SCALE GENOMIC DNA]</scope>
    <source>
        <strain evidence="3">Yerkes chimp pedigree #C0471</strain>
    </source>
</reference>
<dbReference type="AlphaFoldDB" id="A0A2J8JUP3"/>
<comment type="caution">
    <text evidence="3">The sequence shown here is derived from an EMBL/GenBank/DDBJ whole genome shotgun (WGS) entry which is preliminary data.</text>
</comment>
<gene>
    <name evidence="3" type="ORF">CK820_G0044212</name>
</gene>
<dbReference type="PROSITE" id="PS50157">
    <property type="entry name" value="ZINC_FINGER_C2H2_2"/>
    <property type="match status" value="1"/>
</dbReference>
<evidence type="ECO:0000259" key="2">
    <source>
        <dbReference type="PROSITE" id="PS50157"/>
    </source>
</evidence>
<dbReference type="EMBL" id="NBAG03000422">
    <property type="protein sequence ID" value="PNI26486.1"/>
    <property type="molecule type" value="Genomic_DNA"/>
</dbReference>
<dbReference type="GO" id="GO:0008270">
    <property type="term" value="F:zinc ion binding"/>
    <property type="evidence" value="ECO:0007669"/>
    <property type="project" value="UniProtKB-KW"/>
</dbReference>
<dbReference type="FunFam" id="3.30.160.60:FF:000552">
    <property type="entry name" value="Zinc finger protein 131"/>
    <property type="match status" value="1"/>
</dbReference>
<evidence type="ECO:0000313" key="3">
    <source>
        <dbReference type="EMBL" id="PNI26486.1"/>
    </source>
</evidence>
<feature type="domain" description="C2H2-type" evidence="2">
    <location>
        <begin position="10"/>
        <end position="33"/>
    </location>
</feature>
<evidence type="ECO:0000313" key="4">
    <source>
        <dbReference type="Proteomes" id="UP000236370"/>
    </source>
</evidence>
<dbReference type="InterPro" id="IPR013087">
    <property type="entry name" value="Znf_C2H2_type"/>
</dbReference>
<name>A0A2J8JUP3_PANTR</name>
<sequence>KKQRTGKKIHVCQYCEKQFDHFGHFKEHLRKHTVLDAKKFTVMRPHLVRALPVATLQSPEAMQGITW</sequence>
<accession>A0A2J8JUP3</accession>
<dbReference type="SUPFAM" id="SSF57667">
    <property type="entry name" value="beta-beta-alpha zinc fingers"/>
    <property type="match status" value="1"/>
</dbReference>
<proteinExistence type="predicted"/>
<keyword evidence="1" id="KW-0863">Zinc-finger</keyword>
<feature type="non-terminal residue" evidence="3">
    <location>
        <position position="1"/>
    </location>
</feature>
<evidence type="ECO:0000256" key="1">
    <source>
        <dbReference type="PROSITE-ProRule" id="PRU00042"/>
    </source>
</evidence>
<protein>
    <submittedName>
        <fullName evidence="3">ZNF131 isoform 19</fullName>
    </submittedName>
</protein>
<dbReference type="InterPro" id="IPR036236">
    <property type="entry name" value="Znf_C2H2_sf"/>
</dbReference>
<dbReference type="PROSITE" id="PS00028">
    <property type="entry name" value="ZINC_FINGER_C2H2_1"/>
    <property type="match status" value="1"/>
</dbReference>
<organism evidence="3 4">
    <name type="scientific">Pan troglodytes</name>
    <name type="common">Chimpanzee</name>
    <dbReference type="NCBI Taxonomy" id="9598"/>
    <lineage>
        <taxon>Eukaryota</taxon>
        <taxon>Metazoa</taxon>
        <taxon>Chordata</taxon>
        <taxon>Craniata</taxon>
        <taxon>Vertebrata</taxon>
        <taxon>Euteleostomi</taxon>
        <taxon>Mammalia</taxon>
        <taxon>Eutheria</taxon>
        <taxon>Euarchontoglires</taxon>
        <taxon>Primates</taxon>
        <taxon>Haplorrhini</taxon>
        <taxon>Catarrhini</taxon>
        <taxon>Hominidae</taxon>
        <taxon>Pan</taxon>
    </lineage>
</organism>
<keyword evidence="1" id="KW-0479">Metal-binding</keyword>
<dbReference type="Proteomes" id="UP000236370">
    <property type="component" value="Unassembled WGS sequence"/>
</dbReference>
<keyword evidence="1" id="KW-0862">Zinc</keyword>
<dbReference type="Gene3D" id="3.30.160.60">
    <property type="entry name" value="Classic Zinc Finger"/>
    <property type="match status" value="1"/>
</dbReference>